<reference evidence="1" key="1">
    <citation type="journal article" date="2023" name="Mol. Biol. Evol.">
        <title>Third-Generation Sequencing Reveals the Adaptive Role of the Epigenome in Three Deep-Sea Polychaetes.</title>
        <authorList>
            <person name="Perez M."/>
            <person name="Aroh O."/>
            <person name="Sun Y."/>
            <person name="Lan Y."/>
            <person name="Juniper S.K."/>
            <person name="Young C.R."/>
            <person name="Angers B."/>
            <person name="Qian P.Y."/>
        </authorList>
    </citation>
    <scope>NUCLEOTIDE SEQUENCE</scope>
    <source>
        <strain evidence="1">R07B-5</strain>
    </source>
</reference>
<dbReference type="AlphaFoldDB" id="A0AAD9P1Z9"/>
<sequence>MKLEVICFKEICLYRIFIGFTKMPCYQNVGYQDVLLTKCLLPKCPITEMSVTKTSITKVSFTEMSGYHILHTKSVYALAGQCLLAHVQRHLIMPFFLLCLVYA</sequence>
<name>A0AAD9P1Z9_RIDPI</name>
<dbReference type="Proteomes" id="UP001209878">
    <property type="component" value="Unassembled WGS sequence"/>
</dbReference>
<dbReference type="EMBL" id="JAODUO010000195">
    <property type="protein sequence ID" value="KAK2186579.1"/>
    <property type="molecule type" value="Genomic_DNA"/>
</dbReference>
<organism evidence="1 2">
    <name type="scientific">Ridgeia piscesae</name>
    <name type="common">Tubeworm</name>
    <dbReference type="NCBI Taxonomy" id="27915"/>
    <lineage>
        <taxon>Eukaryota</taxon>
        <taxon>Metazoa</taxon>
        <taxon>Spiralia</taxon>
        <taxon>Lophotrochozoa</taxon>
        <taxon>Annelida</taxon>
        <taxon>Polychaeta</taxon>
        <taxon>Sedentaria</taxon>
        <taxon>Canalipalpata</taxon>
        <taxon>Sabellida</taxon>
        <taxon>Siboglinidae</taxon>
        <taxon>Ridgeia</taxon>
    </lineage>
</organism>
<accession>A0AAD9P1Z9</accession>
<evidence type="ECO:0000313" key="2">
    <source>
        <dbReference type="Proteomes" id="UP001209878"/>
    </source>
</evidence>
<comment type="caution">
    <text evidence="1">The sequence shown here is derived from an EMBL/GenBank/DDBJ whole genome shotgun (WGS) entry which is preliminary data.</text>
</comment>
<proteinExistence type="predicted"/>
<protein>
    <submittedName>
        <fullName evidence="1">Uncharacterized protein</fullName>
    </submittedName>
</protein>
<gene>
    <name evidence="1" type="ORF">NP493_195g04002</name>
</gene>
<evidence type="ECO:0000313" key="1">
    <source>
        <dbReference type="EMBL" id="KAK2186579.1"/>
    </source>
</evidence>
<keyword evidence="2" id="KW-1185">Reference proteome</keyword>